<keyword evidence="3 5" id="KW-1133">Transmembrane helix</keyword>
<evidence type="ECO:0000256" key="2">
    <source>
        <dbReference type="ARBA" id="ARBA00022692"/>
    </source>
</evidence>
<evidence type="ECO:0000313" key="6">
    <source>
        <dbReference type="EMBL" id="KAF5830764.1"/>
    </source>
</evidence>
<dbReference type="InterPro" id="IPR007568">
    <property type="entry name" value="RTA1"/>
</dbReference>
<evidence type="ECO:0000256" key="5">
    <source>
        <dbReference type="SAM" id="Phobius"/>
    </source>
</evidence>
<protein>
    <submittedName>
        <fullName evidence="6">Uncharacterized protein</fullName>
    </submittedName>
</protein>
<comment type="caution">
    <text evidence="6">The sequence shown here is derived from an EMBL/GenBank/DDBJ whole genome shotgun (WGS) entry which is preliminary data.</text>
</comment>
<keyword evidence="2 5" id="KW-0812">Transmembrane</keyword>
<keyword evidence="4 5" id="KW-0472">Membrane</keyword>
<organism evidence="6 7">
    <name type="scientific">Dunaliella salina</name>
    <name type="common">Green alga</name>
    <name type="synonym">Protococcus salinus</name>
    <dbReference type="NCBI Taxonomy" id="3046"/>
    <lineage>
        <taxon>Eukaryota</taxon>
        <taxon>Viridiplantae</taxon>
        <taxon>Chlorophyta</taxon>
        <taxon>core chlorophytes</taxon>
        <taxon>Chlorophyceae</taxon>
        <taxon>CS clade</taxon>
        <taxon>Chlamydomonadales</taxon>
        <taxon>Dunaliellaceae</taxon>
        <taxon>Dunaliella</taxon>
    </lineage>
</organism>
<dbReference type="PANTHER" id="PTHR31465">
    <property type="entry name" value="PROTEIN RTA1-RELATED"/>
    <property type="match status" value="1"/>
</dbReference>
<reference evidence="6" key="1">
    <citation type="submission" date="2017-08" db="EMBL/GenBank/DDBJ databases">
        <authorList>
            <person name="Polle J.E."/>
            <person name="Barry K."/>
            <person name="Cushman J."/>
            <person name="Schmutz J."/>
            <person name="Tran D."/>
            <person name="Hathwaick L.T."/>
            <person name="Yim W.C."/>
            <person name="Jenkins J."/>
            <person name="Mckie-Krisberg Z.M."/>
            <person name="Prochnik S."/>
            <person name="Lindquist E."/>
            <person name="Dockter R.B."/>
            <person name="Adam C."/>
            <person name="Molina H."/>
            <person name="Bunkerborg J."/>
            <person name="Jin E."/>
            <person name="Buchheim M."/>
            <person name="Magnuson J."/>
        </authorList>
    </citation>
    <scope>NUCLEOTIDE SEQUENCE</scope>
    <source>
        <strain evidence="6">CCAP 19/18</strain>
    </source>
</reference>
<evidence type="ECO:0000256" key="1">
    <source>
        <dbReference type="ARBA" id="ARBA00004141"/>
    </source>
</evidence>
<gene>
    <name evidence="6" type="ORF">DUNSADRAFT_14084</name>
</gene>
<feature type="transmembrane region" description="Helical" evidence="5">
    <location>
        <begin position="62"/>
        <end position="80"/>
    </location>
</feature>
<feature type="transmembrane region" description="Helical" evidence="5">
    <location>
        <begin position="172"/>
        <end position="196"/>
    </location>
</feature>
<evidence type="ECO:0000256" key="4">
    <source>
        <dbReference type="ARBA" id="ARBA00023136"/>
    </source>
</evidence>
<comment type="subcellular location">
    <subcellularLocation>
        <location evidence="1">Membrane</location>
        <topology evidence="1">Multi-pass membrane protein</topology>
    </subcellularLocation>
</comment>
<accession>A0ABQ7G878</accession>
<dbReference type="EMBL" id="MU070009">
    <property type="protein sequence ID" value="KAF5830764.1"/>
    <property type="molecule type" value="Genomic_DNA"/>
</dbReference>
<evidence type="ECO:0000313" key="7">
    <source>
        <dbReference type="Proteomes" id="UP000815325"/>
    </source>
</evidence>
<feature type="transmembrane region" description="Helical" evidence="5">
    <location>
        <begin position="7"/>
        <end position="25"/>
    </location>
</feature>
<dbReference type="Pfam" id="PF04479">
    <property type="entry name" value="RTA1"/>
    <property type="match status" value="1"/>
</dbReference>
<keyword evidence="7" id="KW-1185">Reference proteome</keyword>
<feature type="transmembrane region" description="Helical" evidence="5">
    <location>
        <begin position="216"/>
        <end position="236"/>
    </location>
</feature>
<evidence type="ECO:0000256" key="3">
    <source>
        <dbReference type="ARBA" id="ARBA00022989"/>
    </source>
</evidence>
<sequence length="345" mass="38816">MGAPATALSLFYLTGLIILIQLLMARNRNTFYMVIVVLAAWAEGGGYSAAVYTVQNDCKKDLFDSFLAAQVIILLVPNFIEATMYTSASRVTAFGRAPREHFWQRPAFVTWFYTVSDITADEYDPDQATVGAWIVVAGLIAQIVSQAIFFLEQLYLQTKIDKEYAELPETRAMYFSIYWIWAFLQIRNIYRLVAFIQRSVANKSGGGGGGAGSIQPAFFILEALMILMSCLVFAIYPPGWLLPRASAKKVEMQAERVQAGQVVEKDIEKEGYDEDSDLNAPAEIPDSIRNPHFHLSKETTFGSFRPLRGKTVCLPCDARRRLILVHAKLAPFDPWRDSEFIIYES</sequence>
<feature type="transmembrane region" description="Helical" evidence="5">
    <location>
        <begin position="31"/>
        <end position="50"/>
    </location>
</feature>
<name>A0ABQ7G878_DUNSA</name>
<dbReference type="PANTHER" id="PTHR31465:SF1">
    <property type="entry name" value="PROTEIN RTA1-RELATED"/>
    <property type="match status" value="1"/>
</dbReference>
<feature type="transmembrane region" description="Helical" evidence="5">
    <location>
        <begin position="130"/>
        <end position="151"/>
    </location>
</feature>
<dbReference type="Proteomes" id="UP000815325">
    <property type="component" value="Unassembled WGS sequence"/>
</dbReference>
<proteinExistence type="predicted"/>